<dbReference type="NCBIfam" id="TIGR01285">
    <property type="entry name" value="nifN"/>
    <property type="match status" value="1"/>
</dbReference>
<evidence type="ECO:0000256" key="3">
    <source>
        <dbReference type="ARBA" id="ARBA00011002"/>
    </source>
</evidence>
<name>A0A6C1B6U4_9RHOO</name>
<dbReference type="CDD" id="cd01966">
    <property type="entry name" value="Nitrogenase_NifN_1"/>
    <property type="match status" value="1"/>
</dbReference>
<keyword evidence="10" id="KW-1185">Reference proteome</keyword>
<dbReference type="SUPFAM" id="SSF53807">
    <property type="entry name" value="Helical backbone' metal receptor"/>
    <property type="match status" value="1"/>
</dbReference>
<dbReference type="GO" id="GO:0065003">
    <property type="term" value="P:protein-containing complex assembly"/>
    <property type="evidence" value="ECO:0007669"/>
    <property type="project" value="InterPro"/>
</dbReference>
<reference evidence="9 10" key="1">
    <citation type="submission" date="2020-02" db="EMBL/GenBank/DDBJ databases">
        <title>Nitrogenibacter mangrovi gen. nov., sp. nov. isolated from mangrove sediment, a denitrifying betaproteobacterium.</title>
        <authorList>
            <person name="Liao H."/>
            <person name="Tian Y."/>
        </authorList>
    </citation>
    <scope>NUCLEOTIDE SEQUENCE [LARGE SCALE GENOMIC DNA]</scope>
    <source>
        <strain evidence="9 10">M9-3-2</strain>
    </source>
</reference>
<evidence type="ECO:0000256" key="1">
    <source>
        <dbReference type="ARBA" id="ARBA00003171"/>
    </source>
</evidence>
<protein>
    <recommendedName>
        <fullName evidence="4">Nitrogenase iron-molybdenum cofactor biosynthesis protein NifN</fullName>
    </recommendedName>
</protein>
<dbReference type="GO" id="GO:0016163">
    <property type="term" value="F:nitrogenase activity"/>
    <property type="evidence" value="ECO:0007669"/>
    <property type="project" value="InterPro"/>
</dbReference>
<evidence type="ECO:0000256" key="4">
    <source>
        <dbReference type="ARBA" id="ARBA00013282"/>
    </source>
</evidence>
<dbReference type="EMBL" id="CP048836">
    <property type="protein sequence ID" value="QID19472.1"/>
    <property type="molecule type" value="Genomic_DNA"/>
</dbReference>
<evidence type="ECO:0000256" key="2">
    <source>
        <dbReference type="ARBA" id="ARBA00005155"/>
    </source>
</evidence>
<dbReference type="InterPro" id="IPR000510">
    <property type="entry name" value="Nase/OxRdtase_comp1"/>
</dbReference>
<dbReference type="UniPathway" id="UPA00782"/>
<dbReference type="RefSeq" id="WP_173768111.1">
    <property type="nucleotide sequence ID" value="NZ_CP048836.1"/>
</dbReference>
<evidence type="ECO:0000256" key="6">
    <source>
        <dbReference type="RuleBase" id="RU004021"/>
    </source>
</evidence>
<dbReference type="Gene3D" id="6.10.250.1090">
    <property type="match status" value="1"/>
</dbReference>
<dbReference type="InterPro" id="IPR000318">
    <property type="entry name" value="Nase_comp1_CS"/>
</dbReference>
<dbReference type="AlphaFoldDB" id="A0A6C1B6U4"/>
<comment type="similarity">
    <text evidence="3 6">Belongs to the NifD/NifK/NifE/NifN family.</text>
</comment>
<evidence type="ECO:0000313" key="9">
    <source>
        <dbReference type="EMBL" id="QID19472.1"/>
    </source>
</evidence>
<evidence type="ECO:0000256" key="7">
    <source>
        <dbReference type="SAM" id="MobiDB-lite"/>
    </source>
</evidence>
<comment type="pathway">
    <text evidence="2">Cofactor biosynthesis; Fe-Mo cofactor biosynthesis.</text>
</comment>
<dbReference type="PROSITE" id="PS00699">
    <property type="entry name" value="NITROGENASE_1_1"/>
    <property type="match status" value="1"/>
</dbReference>
<dbReference type="Gene3D" id="3.40.50.1980">
    <property type="entry name" value="Nitrogenase molybdenum iron protein domain"/>
    <property type="match status" value="3"/>
</dbReference>
<keyword evidence="5 6" id="KW-0535">Nitrogen fixation</keyword>
<dbReference type="Proteomes" id="UP000501991">
    <property type="component" value="Chromosome"/>
</dbReference>
<accession>A0A6C1B6U4</accession>
<dbReference type="PANTHER" id="PTHR33712">
    <property type="entry name" value="LIGHT-INDEPENDENT PROTOCHLOROPHYLLIDE REDUCTASE SUBUNIT B"/>
    <property type="match status" value="1"/>
</dbReference>
<evidence type="ECO:0000259" key="8">
    <source>
        <dbReference type="Pfam" id="PF00148"/>
    </source>
</evidence>
<dbReference type="InterPro" id="IPR050152">
    <property type="entry name" value="ChlB/BchB/BchZ"/>
</dbReference>
<feature type="compositionally biased region" description="Basic and acidic residues" evidence="7">
    <location>
        <begin position="446"/>
        <end position="455"/>
    </location>
</feature>
<proteinExistence type="inferred from homology"/>
<comment type="function">
    <text evidence="1">This protein may play a role in the biosynthesis of the prosthetic group of nitrogenase (FeMo cofactor).</text>
</comment>
<evidence type="ECO:0000313" key="10">
    <source>
        <dbReference type="Proteomes" id="UP000501991"/>
    </source>
</evidence>
<feature type="domain" description="Nitrogenase/oxidoreductase component 1" evidence="8">
    <location>
        <begin position="19"/>
        <end position="430"/>
    </location>
</feature>
<dbReference type="InterPro" id="IPR005975">
    <property type="entry name" value="Nase_Mo-Fe_CF"/>
</dbReference>
<dbReference type="PANTHER" id="PTHR33712:SF7">
    <property type="entry name" value="LIGHT-INDEPENDENT PROTOCHLOROPHYLLIDE REDUCTASE SUBUNIT B"/>
    <property type="match status" value="1"/>
</dbReference>
<evidence type="ECO:0000256" key="5">
    <source>
        <dbReference type="ARBA" id="ARBA00023231"/>
    </source>
</evidence>
<dbReference type="Pfam" id="PF00148">
    <property type="entry name" value="Oxidored_nitro"/>
    <property type="match status" value="1"/>
</dbReference>
<sequence length="465" mass="49632">MAEILHSKKALAVNPLKVSQPVGASLAFLGLARAVPLMHGSQGCTAFGKVFFVRHFREPIPLQTTAMDQVSTILGADDNVVEALRTLCEKSRPDVIGLVTTGLSETQGTDIQRSVREFRARHPEYAPVSVVPVNTPDYVGCFESGFALAVEAIIDTLVPETQLAGRRPRQVNVLASAMLTPGDIEAIREWIEAFGLRAVVLPDVGDSLDGHLTEQAHSPLTLGGTPRAEIGVMGESAATLVIGPSLYKAADALKARTGVPDWRFDQLMGLDACDAFTQALAQIAGRPVPERIDRHRAQLQDAMVDAHFMLGFVRVGLAADPDLVGQMAHFLTGMGAQIVSAVSPAKGPALTTLPIDQVTVGDLEDLEKACHSGGAQLLIANSHAAESARRLGLPLLRAGFPQYDLVGGYARTWVGYRGSRQALFDLANLVLGAHHEIEPYRSIYREPEGHGETHDGTAPAAGLVH</sequence>
<feature type="region of interest" description="Disordered" evidence="7">
    <location>
        <begin position="446"/>
        <end position="465"/>
    </location>
</feature>
<dbReference type="KEGG" id="azq:G3580_18710"/>
<organism evidence="9 10">
    <name type="scientific">Nitrogeniibacter mangrovi</name>
    <dbReference type="NCBI Taxonomy" id="2016596"/>
    <lineage>
        <taxon>Bacteria</taxon>
        <taxon>Pseudomonadati</taxon>
        <taxon>Pseudomonadota</taxon>
        <taxon>Betaproteobacteria</taxon>
        <taxon>Rhodocyclales</taxon>
        <taxon>Zoogloeaceae</taxon>
        <taxon>Nitrogeniibacter</taxon>
    </lineage>
</organism>
<gene>
    <name evidence="9" type="primary">nifN</name>
    <name evidence="9" type="ORF">G3580_18710</name>
</gene>